<feature type="domain" description="D-isomer specific 2-hydroxyacid dehydrogenase NAD-binding" evidence="7">
    <location>
        <begin position="110"/>
        <end position="280"/>
    </location>
</feature>
<evidence type="ECO:0000256" key="5">
    <source>
        <dbReference type="RuleBase" id="RU003719"/>
    </source>
</evidence>
<name>A0AAJ6AZF7_9HYPH</name>
<dbReference type="InterPro" id="IPR036291">
    <property type="entry name" value="NAD(P)-bd_dom_sf"/>
</dbReference>
<organism evidence="8 9">
    <name type="scientific">Candidatus Devosia phytovorans</name>
    <dbReference type="NCBI Taxonomy" id="3121372"/>
    <lineage>
        <taxon>Bacteria</taxon>
        <taxon>Pseudomonadati</taxon>
        <taxon>Pseudomonadota</taxon>
        <taxon>Alphaproteobacteria</taxon>
        <taxon>Hyphomicrobiales</taxon>
        <taxon>Devosiaceae</taxon>
        <taxon>Devosia</taxon>
    </lineage>
</organism>
<dbReference type="InterPro" id="IPR050857">
    <property type="entry name" value="D-2-hydroxyacid_DH"/>
</dbReference>
<dbReference type="InterPro" id="IPR029752">
    <property type="entry name" value="D-isomer_DH_CS1"/>
</dbReference>
<dbReference type="SUPFAM" id="SSF51735">
    <property type="entry name" value="NAD(P)-binding Rossmann-fold domains"/>
    <property type="match status" value="1"/>
</dbReference>
<dbReference type="GO" id="GO:0016616">
    <property type="term" value="F:oxidoreductase activity, acting on the CH-OH group of donors, NAD or NADP as acceptor"/>
    <property type="evidence" value="ECO:0007669"/>
    <property type="project" value="InterPro"/>
</dbReference>
<evidence type="ECO:0000313" key="8">
    <source>
        <dbReference type="EMBL" id="WEK03756.1"/>
    </source>
</evidence>
<dbReference type="PANTHER" id="PTHR42789">
    <property type="entry name" value="D-ISOMER SPECIFIC 2-HYDROXYACID DEHYDROGENASE FAMILY PROTEIN (AFU_ORTHOLOGUE AFUA_6G10090)"/>
    <property type="match status" value="1"/>
</dbReference>
<sequence length="321" mass="33972">MTVIATTSPGFGRFGQVPAKLEQLGWEVLRGVDTSLPDGGLGDALARADFLITGLIPVDDNTLAKAPKLRAVLKHGVGTDNIDIAACTARGIPVLNTPASNSNAVAELAVAAMFSLARNVPAGHMNMLEHKWVRMVGSEVSGKTLGVVGLGNIGKLLAKKAIGLGMRVVATDLYPDRDFATLNAISLLALDDLLSQSDYVSLHVFGTETLITADKLALMKPTACLLNLARGEVVDLDALNHALSSKKLGGVALDAFVTEPPDWSHPIFSQPRAVFTPHMGADTTESVERTSLMNIADIETMLTGGRPSRMLNRQVFEGKAE</sequence>
<proteinExistence type="inferred from homology"/>
<dbReference type="AlphaFoldDB" id="A0AAJ6AZF7"/>
<dbReference type="InterPro" id="IPR006139">
    <property type="entry name" value="D-isomer_2_OHA_DH_cat_dom"/>
</dbReference>
<accession>A0AAJ6AZF7</accession>
<dbReference type="GO" id="GO:0008652">
    <property type="term" value="P:amino acid biosynthetic process"/>
    <property type="evidence" value="ECO:0007669"/>
    <property type="project" value="UniProtKB-KW"/>
</dbReference>
<evidence type="ECO:0000259" key="7">
    <source>
        <dbReference type="Pfam" id="PF02826"/>
    </source>
</evidence>
<gene>
    <name evidence="8" type="ORF">P0Y65_16390</name>
</gene>
<dbReference type="Pfam" id="PF02826">
    <property type="entry name" value="2-Hacid_dh_C"/>
    <property type="match status" value="1"/>
</dbReference>
<dbReference type="GO" id="GO:0051287">
    <property type="term" value="F:NAD binding"/>
    <property type="evidence" value="ECO:0007669"/>
    <property type="project" value="InterPro"/>
</dbReference>
<dbReference type="PROSITE" id="PS00065">
    <property type="entry name" value="D_2_HYDROXYACID_DH_1"/>
    <property type="match status" value="1"/>
</dbReference>
<feature type="domain" description="D-isomer specific 2-hydroxyacid dehydrogenase catalytic" evidence="6">
    <location>
        <begin position="39"/>
        <end position="311"/>
    </location>
</feature>
<dbReference type="EMBL" id="CP119312">
    <property type="protein sequence ID" value="WEK03756.1"/>
    <property type="molecule type" value="Genomic_DNA"/>
</dbReference>
<evidence type="ECO:0000256" key="4">
    <source>
        <dbReference type="ARBA" id="ARBA00023027"/>
    </source>
</evidence>
<dbReference type="PROSITE" id="PS00671">
    <property type="entry name" value="D_2_HYDROXYACID_DH_3"/>
    <property type="match status" value="1"/>
</dbReference>
<dbReference type="Proteomes" id="UP001217476">
    <property type="component" value="Chromosome"/>
</dbReference>
<dbReference type="CDD" id="cd12172">
    <property type="entry name" value="PGDH_like_2"/>
    <property type="match status" value="1"/>
</dbReference>
<evidence type="ECO:0000256" key="3">
    <source>
        <dbReference type="ARBA" id="ARBA00023002"/>
    </source>
</evidence>
<dbReference type="InterPro" id="IPR029753">
    <property type="entry name" value="D-isomer_DH_CS"/>
</dbReference>
<keyword evidence="4" id="KW-0520">NAD</keyword>
<evidence type="ECO:0000256" key="1">
    <source>
        <dbReference type="ARBA" id="ARBA00005854"/>
    </source>
</evidence>
<dbReference type="Pfam" id="PF00389">
    <property type="entry name" value="2-Hacid_dh"/>
    <property type="match status" value="1"/>
</dbReference>
<protein>
    <submittedName>
        <fullName evidence="8">Phosphoglycerate dehydrogenase</fullName>
    </submittedName>
</protein>
<dbReference type="SUPFAM" id="SSF52283">
    <property type="entry name" value="Formate/glycerate dehydrogenase catalytic domain-like"/>
    <property type="match status" value="1"/>
</dbReference>
<comment type="similarity">
    <text evidence="1 5">Belongs to the D-isomer specific 2-hydroxyacid dehydrogenase family.</text>
</comment>
<evidence type="ECO:0000313" key="9">
    <source>
        <dbReference type="Proteomes" id="UP001217476"/>
    </source>
</evidence>
<keyword evidence="2" id="KW-0028">Amino-acid biosynthesis</keyword>
<evidence type="ECO:0000256" key="2">
    <source>
        <dbReference type="ARBA" id="ARBA00022605"/>
    </source>
</evidence>
<keyword evidence="3 5" id="KW-0560">Oxidoreductase</keyword>
<reference evidence="8" key="1">
    <citation type="submission" date="2023-03" db="EMBL/GenBank/DDBJ databases">
        <title>Andean soil-derived lignocellulolytic bacterial consortium as a source of novel taxa and putative plastic-active enzymes.</title>
        <authorList>
            <person name="Diaz-Garcia L."/>
            <person name="Chuvochina M."/>
            <person name="Feuerriegel G."/>
            <person name="Bunk B."/>
            <person name="Sproer C."/>
            <person name="Streit W.R."/>
            <person name="Rodriguez L.M."/>
            <person name="Overmann J."/>
            <person name="Jimenez D.J."/>
        </authorList>
    </citation>
    <scope>NUCLEOTIDE SEQUENCE</scope>
    <source>
        <strain evidence="8">MAG 4196</strain>
    </source>
</reference>
<dbReference type="InterPro" id="IPR006140">
    <property type="entry name" value="D-isomer_DH_NAD-bd"/>
</dbReference>
<evidence type="ECO:0000259" key="6">
    <source>
        <dbReference type="Pfam" id="PF00389"/>
    </source>
</evidence>
<dbReference type="Gene3D" id="3.40.50.720">
    <property type="entry name" value="NAD(P)-binding Rossmann-like Domain"/>
    <property type="match status" value="2"/>
</dbReference>
<dbReference type="PANTHER" id="PTHR42789:SF1">
    <property type="entry name" value="D-ISOMER SPECIFIC 2-HYDROXYACID DEHYDROGENASE FAMILY PROTEIN (AFU_ORTHOLOGUE AFUA_6G10090)"/>
    <property type="match status" value="1"/>
</dbReference>